<dbReference type="CDD" id="cd20293">
    <property type="entry name" value="cupin_HutD_N"/>
    <property type="match status" value="1"/>
</dbReference>
<reference evidence="1 2" key="1">
    <citation type="journal article" date="2019" name="Int. J. Syst. Evol. Microbiol.">
        <title>The Global Catalogue of Microorganisms (GCM) 10K type strain sequencing project: providing services to taxonomists for standard genome sequencing and annotation.</title>
        <authorList>
            <consortium name="The Broad Institute Genomics Platform"/>
            <consortium name="The Broad Institute Genome Sequencing Center for Infectious Disease"/>
            <person name="Wu L."/>
            <person name="Ma J."/>
        </authorList>
    </citation>
    <scope>NUCLEOTIDE SEQUENCE [LARGE SCALE GENOMIC DNA]</scope>
    <source>
        <strain evidence="1 2">JCM 5062</strain>
    </source>
</reference>
<comment type="caution">
    <text evidence="1">The sequence shown here is derived from an EMBL/GenBank/DDBJ whole genome shotgun (WGS) entry which is preliminary data.</text>
</comment>
<dbReference type="SUPFAM" id="SSF51182">
    <property type="entry name" value="RmlC-like cupins"/>
    <property type="match status" value="1"/>
</dbReference>
<dbReference type="Gene3D" id="2.60.120.10">
    <property type="entry name" value="Jelly Rolls"/>
    <property type="match status" value="1"/>
</dbReference>
<organism evidence="1 2">
    <name type="scientific">Streptomyces gobitricini</name>
    <dbReference type="NCBI Taxonomy" id="68211"/>
    <lineage>
        <taxon>Bacteria</taxon>
        <taxon>Bacillati</taxon>
        <taxon>Actinomycetota</taxon>
        <taxon>Actinomycetes</taxon>
        <taxon>Kitasatosporales</taxon>
        <taxon>Streptomycetaceae</taxon>
        <taxon>Streptomyces</taxon>
    </lineage>
</organism>
<gene>
    <name evidence="1" type="ORF">GCM10010393_49260</name>
</gene>
<dbReference type="PANTHER" id="PTHR37943">
    <property type="entry name" value="PROTEIN VES"/>
    <property type="match status" value="1"/>
</dbReference>
<name>A0ABN3MX18_9ACTN</name>
<dbReference type="PANTHER" id="PTHR37943:SF1">
    <property type="entry name" value="PROTEIN VES"/>
    <property type="match status" value="1"/>
</dbReference>
<evidence type="ECO:0000313" key="1">
    <source>
        <dbReference type="EMBL" id="GAA2510471.1"/>
    </source>
</evidence>
<dbReference type="RefSeq" id="WP_344364979.1">
    <property type="nucleotide sequence ID" value="NZ_BAAASR010000027.1"/>
</dbReference>
<dbReference type="InterPro" id="IPR011051">
    <property type="entry name" value="RmlC_Cupin_sf"/>
</dbReference>
<dbReference type="Proteomes" id="UP001499942">
    <property type="component" value="Unassembled WGS sequence"/>
</dbReference>
<dbReference type="EMBL" id="BAAASR010000027">
    <property type="protein sequence ID" value="GAA2510471.1"/>
    <property type="molecule type" value="Genomic_DNA"/>
</dbReference>
<protein>
    <submittedName>
        <fullName evidence="1">HutD family protein</fullName>
    </submittedName>
</protein>
<dbReference type="InterPro" id="IPR014710">
    <property type="entry name" value="RmlC-like_jellyroll"/>
</dbReference>
<keyword evidence="2" id="KW-1185">Reference proteome</keyword>
<proteinExistence type="predicted"/>
<dbReference type="InterPro" id="IPR010282">
    <property type="entry name" value="Uncharacterised_HutD/Ves"/>
</dbReference>
<sequence>MTAARVLRAADRTAVPWKNGGGVTREIAALPEDAGMEGFDWRVSLADVHADGPFSAFPGTERILTVVDGTGMDLDVDGRHLCAERYAPRHFPGDVPTGGRLRAGPVVNLNVMHRRGAVAAAVTVVRGGRAVAVPPDATVLVVALDGPAEAAGVELGRYDAVLCAARQTTVRTDGYAALVTLRRTG</sequence>
<dbReference type="Pfam" id="PF05962">
    <property type="entry name" value="HutD"/>
    <property type="match status" value="1"/>
</dbReference>
<accession>A0ABN3MX18</accession>
<evidence type="ECO:0000313" key="2">
    <source>
        <dbReference type="Proteomes" id="UP001499942"/>
    </source>
</evidence>